<reference evidence="1 2" key="1">
    <citation type="submission" date="2010-03" db="EMBL/GenBank/DDBJ databases">
        <title>The genome sequence of Eubacterium siraeum V10Sc8a.</title>
        <authorList>
            <consortium name="metaHIT consortium -- http://www.metahit.eu/"/>
            <person name="Pajon A."/>
            <person name="Turner K."/>
            <person name="Parkhill J."/>
            <person name="Duncan S."/>
            <person name="Flint H."/>
        </authorList>
    </citation>
    <scope>NUCLEOTIDE SEQUENCE [LARGE SCALE GENOMIC DNA]</scope>
    <source>
        <strain evidence="1 2">V10Sc8a</strain>
    </source>
</reference>
<protein>
    <recommendedName>
        <fullName evidence="3">ApeA N-terminal domain-containing protein</fullName>
    </recommendedName>
</protein>
<dbReference type="PATRIC" id="fig|717961.3.peg.498"/>
<dbReference type="BioCyc" id="ESIR717961:G136L-36-MONOMER"/>
<dbReference type="HOGENOM" id="CLU_037748_0_0_9"/>
<gene>
    <name evidence="1" type="ORF">ES1_00520</name>
</gene>
<organism evidence="1 2">
    <name type="scientific">[Eubacterium] siraeum V10Sc8a</name>
    <dbReference type="NCBI Taxonomy" id="717961"/>
    <lineage>
        <taxon>Bacteria</taxon>
        <taxon>Bacillati</taxon>
        <taxon>Bacillota</taxon>
        <taxon>Clostridia</taxon>
        <taxon>Eubacteriales</taxon>
        <taxon>Oscillospiraceae</taxon>
        <taxon>Oscillospiraceae incertae sedis</taxon>
    </lineage>
</organism>
<name>D4MHP1_9FIRM</name>
<dbReference type="AlphaFoldDB" id="D4MHP1"/>
<proteinExistence type="predicted"/>
<sequence>MDNNKMYTGVTRYKNVDFSFVFNGEDLRLIPSTENVRKVETEWLMTSFAKGVFIPNTDLKMEDSFLIGICNENGKRMVFFTQQNANIGSSNLVLIVKLIGYLECNNNIEKFGKISFLGPEINIIHPVNQSFDFSFNPSTVSSDGVFSLTTKSFDITSTSPQEFDVDGKKVSVQFSVSRKIITKILEPPILLESTMLFEFEETDEYDFLVRLWFIAKEFVAFLCYRNNICMEPAIVSYKNQDGKYQSFATLTMVNQNTDRELHALKQNRCIKENLIAGHEGQILADIACDSLYTRHLPKTYEDGRHIDAARFIMITAAFEWEFHRAYPDGVPKKETTVLIENEAADALKKLIDSSTGKLKSIYKFLSKLIRSDSLQTELVKIGEDFDSVIGGFGKHLYSLNGEELVYSAMGDRLSSQRNHFAHGDLDKDFIGLALLDLIYLEYVVYAMQMRYYGIDDTNIRNAINELFHLNFAL</sequence>
<dbReference type="Proteomes" id="UP000007050">
    <property type="component" value="Chromosome"/>
</dbReference>
<reference evidence="1 2" key="2">
    <citation type="submission" date="2010-03" db="EMBL/GenBank/DDBJ databases">
        <authorList>
            <person name="Pajon A."/>
        </authorList>
    </citation>
    <scope>NUCLEOTIDE SEQUENCE [LARGE SCALE GENOMIC DNA]</scope>
    <source>
        <strain evidence="1 2">V10Sc8a</strain>
    </source>
</reference>
<evidence type="ECO:0008006" key="3">
    <source>
        <dbReference type="Google" id="ProtNLM"/>
    </source>
</evidence>
<dbReference type="KEGG" id="esr:ES1_00520"/>
<evidence type="ECO:0000313" key="2">
    <source>
        <dbReference type="Proteomes" id="UP000007050"/>
    </source>
</evidence>
<evidence type="ECO:0000313" key="1">
    <source>
        <dbReference type="EMBL" id="CBL33274.1"/>
    </source>
</evidence>
<accession>D4MHP1</accession>
<dbReference type="EMBL" id="FP929059">
    <property type="protein sequence ID" value="CBL33274.1"/>
    <property type="molecule type" value="Genomic_DNA"/>
</dbReference>